<organism evidence="1 2">
    <name type="scientific">Rhynocoris fuscipes</name>
    <dbReference type="NCBI Taxonomy" id="488301"/>
    <lineage>
        <taxon>Eukaryota</taxon>
        <taxon>Metazoa</taxon>
        <taxon>Ecdysozoa</taxon>
        <taxon>Arthropoda</taxon>
        <taxon>Hexapoda</taxon>
        <taxon>Insecta</taxon>
        <taxon>Pterygota</taxon>
        <taxon>Neoptera</taxon>
        <taxon>Paraneoptera</taxon>
        <taxon>Hemiptera</taxon>
        <taxon>Heteroptera</taxon>
        <taxon>Panheteroptera</taxon>
        <taxon>Cimicomorpha</taxon>
        <taxon>Reduviidae</taxon>
        <taxon>Harpactorinae</taxon>
        <taxon>Harpactorini</taxon>
        <taxon>Rhynocoris</taxon>
    </lineage>
</organism>
<dbReference type="Proteomes" id="UP001461498">
    <property type="component" value="Unassembled WGS sequence"/>
</dbReference>
<name>A0AAW1CWU3_9HEMI</name>
<evidence type="ECO:0000313" key="1">
    <source>
        <dbReference type="EMBL" id="KAK9503256.1"/>
    </source>
</evidence>
<sequence length="57" mass="6836">MIKYFTTNCSWSKITNIQSARWYIYVEFISDIVTVISAPGGHRWIIFYQQRAFIDKQ</sequence>
<evidence type="ECO:0000313" key="2">
    <source>
        <dbReference type="Proteomes" id="UP001461498"/>
    </source>
</evidence>
<comment type="caution">
    <text evidence="1">The sequence shown here is derived from an EMBL/GenBank/DDBJ whole genome shotgun (WGS) entry which is preliminary data.</text>
</comment>
<proteinExistence type="predicted"/>
<accession>A0AAW1CWU3</accession>
<reference evidence="1 2" key="1">
    <citation type="submission" date="2022-12" db="EMBL/GenBank/DDBJ databases">
        <title>Chromosome-level genome assembly of true bugs.</title>
        <authorList>
            <person name="Ma L."/>
            <person name="Li H."/>
        </authorList>
    </citation>
    <scope>NUCLEOTIDE SEQUENCE [LARGE SCALE GENOMIC DNA]</scope>
    <source>
        <strain evidence="1">Lab_2022b</strain>
    </source>
</reference>
<dbReference type="AlphaFoldDB" id="A0AAW1CWU3"/>
<dbReference type="EMBL" id="JAPXFL010000008">
    <property type="protein sequence ID" value="KAK9503256.1"/>
    <property type="molecule type" value="Genomic_DNA"/>
</dbReference>
<gene>
    <name evidence="1" type="ORF">O3M35_011864</name>
</gene>
<protein>
    <submittedName>
        <fullName evidence="1">Uncharacterized protein</fullName>
    </submittedName>
</protein>
<keyword evidence="2" id="KW-1185">Reference proteome</keyword>